<organism evidence="1">
    <name type="scientific">Tanacetum cinerariifolium</name>
    <name type="common">Dalmatian daisy</name>
    <name type="synonym">Chrysanthemum cinerariifolium</name>
    <dbReference type="NCBI Taxonomy" id="118510"/>
    <lineage>
        <taxon>Eukaryota</taxon>
        <taxon>Viridiplantae</taxon>
        <taxon>Streptophyta</taxon>
        <taxon>Embryophyta</taxon>
        <taxon>Tracheophyta</taxon>
        <taxon>Spermatophyta</taxon>
        <taxon>Magnoliopsida</taxon>
        <taxon>eudicotyledons</taxon>
        <taxon>Gunneridae</taxon>
        <taxon>Pentapetalae</taxon>
        <taxon>asterids</taxon>
        <taxon>campanulids</taxon>
        <taxon>Asterales</taxon>
        <taxon>Asteraceae</taxon>
        <taxon>Asteroideae</taxon>
        <taxon>Anthemideae</taxon>
        <taxon>Anthemidinae</taxon>
        <taxon>Tanacetum</taxon>
    </lineage>
</organism>
<feature type="non-terminal residue" evidence="1">
    <location>
        <position position="41"/>
    </location>
</feature>
<evidence type="ECO:0000313" key="1">
    <source>
        <dbReference type="EMBL" id="GFD43069.1"/>
    </source>
</evidence>
<protein>
    <submittedName>
        <fullName evidence="1">Uncharacterized protein</fullName>
    </submittedName>
</protein>
<reference evidence="1" key="1">
    <citation type="journal article" date="2019" name="Sci. Rep.">
        <title>Draft genome of Tanacetum cinerariifolium, the natural source of mosquito coil.</title>
        <authorList>
            <person name="Yamashiro T."/>
            <person name="Shiraishi A."/>
            <person name="Satake H."/>
            <person name="Nakayama K."/>
        </authorList>
    </citation>
    <scope>NUCLEOTIDE SEQUENCE</scope>
</reference>
<dbReference type="AlphaFoldDB" id="A0A699W8N6"/>
<dbReference type="EMBL" id="BKCJ011589311">
    <property type="protein sequence ID" value="GFD43069.1"/>
    <property type="molecule type" value="Genomic_DNA"/>
</dbReference>
<gene>
    <name evidence="1" type="ORF">Tci_915038</name>
</gene>
<accession>A0A699W8N6</accession>
<sequence>MSETKTGEGYHREKMLLCKQEEAGIQLNAEQADWRDDTNDE</sequence>
<name>A0A699W8N6_TANCI</name>
<proteinExistence type="predicted"/>
<comment type="caution">
    <text evidence="1">The sequence shown here is derived from an EMBL/GenBank/DDBJ whole genome shotgun (WGS) entry which is preliminary data.</text>
</comment>